<comment type="caution">
    <text evidence="6">Lacks conserved residue(s) required for the propagation of feature annotation.</text>
</comment>
<dbReference type="GO" id="GO:0006816">
    <property type="term" value="P:calcium ion transport"/>
    <property type="evidence" value="ECO:0007669"/>
    <property type="project" value="UniProtKB-ARBA"/>
</dbReference>
<gene>
    <name evidence="7" type="ORF">CENA302_14890</name>
</gene>
<evidence type="ECO:0000256" key="3">
    <source>
        <dbReference type="ARBA" id="ARBA00022692"/>
    </source>
</evidence>
<dbReference type="EMBL" id="MTPU01000055">
    <property type="protein sequence ID" value="OPH08805.1"/>
    <property type="molecule type" value="Genomic_DNA"/>
</dbReference>
<evidence type="ECO:0000313" key="7">
    <source>
        <dbReference type="EMBL" id="OPH08805.1"/>
    </source>
</evidence>
<dbReference type="PANTHER" id="PTHR12608">
    <property type="entry name" value="TRANSMEMBRANE PROTEIN HTP-1 RELATED"/>
    <property type="match status" value="1"/>
</dbReference>
<comment type="similarity">
    <text evidence="2 6">Belongs to the GDT1 family.</text>
</comment>
<feature type="transmembrane region" description="Helical" evidence="6">
    <location>
        <begin position="36"/>
        <end position="56"/>
    </location>
</feature>
<dbReference type="InterPro" id="IPR001727">
    <property type="entry name" value="GDT1-like"/>
</dbReference>
<dbReference type="GO" id="GO:0046873">
    <property type="term" value="F:metal ion transmembrane transporter activity"/>
    <property type="evidence" value="ECO:0007669"/>
    <property type="project" value="InterPro"/>
</dbReference>
<evidence type="ECO:0000256" key="1">
    <source>
        <dbReference type="ARBA" id="ARBA00004141"/>
    </source>
</evidence>
<reference evidence="7 8" key="1">
    <citation type="submission" date="2017-01" db="EMBL/GenBank/DDBJ databases">
        <authorList>
            <person name="Abreu V.A."/>
            <person name="Popin R.V."/>
            <person name="Rigonato J."/>
            <person name="Andreote A.P."/>
            <person name="Schaker P.C."/>
            <person name="Hoff-Risseti C."/>
            <person name="Alvarenga D.O."/>
            <person name="Varani A.M."/>
            <person name="Fiore M.F."/>
        </authorList>
    </citation>
    <scope>NUCLEOTIDE SEQUENCE [LARGE SCALE GENOMIC DNA]</scope>
    <source>
        <strain evidence="7 8">CENA302</strain>
    </source>
</reference>
<dbReference type="Proteomes" id="UP000190056">
    <property type="component" value="Unassembled WGS sequence"/>
</dbReference>
<feature type="transmembrane region" description="Helical" evidence="6">
    <location>
        <begin position="190"/>
        <end position="209"/>
    </location>
</feature>
<dbReference type="PROSITE" id="PS01214">
    <property type="entry name" value="UPF0016"/>
    <property type="match status" value="1"/>
</dbReference>
<feature type="transmembrane region" description="Helical" evidence="6">
    <location>
        <begin position="68"/>
        <end position="87"/>
    </location>
</feature>
<evidence type="ECO:0000256" key="2">
    <source>
        <dbReference type="ARBA" id="ARBA00009190"/>
    </source>
</evidence>
<proteinExistence type="inferred from homology"/>
<feature type="transmembrane region" description="Helical" evidence="6">
    <location>
        <begin position="156"/>
        <end position="178"/>
    </location>
</feature>
<comment type="caution">
    <text evidence="7">The sequence shown here is derived from an EMBL/GenBank/DDBJ whole genome shotgun (WGS) entry which is preliminary data.</text>
</comment>
<dbReference type="AlphaFoldDB" id="A0A9Q5QV49"/>
<keyword evidence="4 6" id="KW-1133">Transmembrane helix</keyword>
<protein>
    <recommendedName>
        <fullName evidence="6">GDT1 family protein</fullName>
    </recommendedName>
</protein>
<sequence length="213" mass="22743">MLTAFTASLLLITISELGDKTFFIAVILSMQHPRKLVFPGVTLALMAMTILSVMFGQILSSIAQNSQIYVHYGEIVLFIAFGLKLLYDGWKMTPVHEQGVIEEAREEVEKAKINNQSENVWGILLKSFVLTFIAEWGDRTQITTIALAAGNNGNNAIGVTGGAILGHAICALIAVIGGRVIAGKISEKQVTLIGGILFIIFGVVAAIGLKTGG</sequence>
<evidence type="ECO:0000313" key="8">
    <source>
        <dbReference type="Proteomes" id="UP000190056"/>
    </source>
</evidence>
<evidence type="ECO:0000256" key="6">
    <source>
        <dbReference type="RuleBase" id="RU365102"/>
    </source>
</evidence>
<dbReference type="InterPro" id="IPR049555">
    <property type="entry name" value="GDT1-like_CS"/>
</dbReference>
<keyword evidence="5 6" id="KW-0472">Membrane</keyword>
<comment type="subcellular location">
    <subcellularLocation>
        <location evidence="1 6">Membrane</location>
        <topology evidence="1 6">Multi-pass membrane protein</topology>
    </subcellularLocation>
</comment>
<dbReference type="PANTHER" id="PTHR12608:SF1">
    <property type="entry name" value="TRANSMEMBRANE PROTEIN 165"/>
    <property type="match status" value="1"/>
</dbReference>
<dbReference type="RefSeq" id="WP_071250606.1">
    <property type="nucleotide sequence ID" value="NZ_MTPU01000055.1"/>
</dbReference>
<evidence type="ECO:0000256" key="4">
    <source>
        <dbReference type="ARBA" id="ARBA00022989"/>
    </source>
</evidence>
<dbReference type="GO" id="GO:0016020">
    <property type="term" value="C:membrane"/>
    <property type="evidence" value="ECO:0007669"/>
    <property type="project" value="UniProtKB-SubCell"/>
</dbReference>
<evidence type="ECO:0000256" key="5">
    <source>
        <dbReference type="ARBA" id="ARBA00023136"/>
    </source>
</evidence>
<dbReference type="Pfam" id="PF01169">
    <property type="entry name" value="GDT1"/>
    <property type="match status" value="2"/>
</dbReference>
<keyword evidence="3 6" id="KW-0812">Transmembrane</keyword>
<name>A0A9Q5QV49_9CYAN</name>
<organism evidence="7 8">
    <name type="scientific">Cylindrospermopsis raciborskii CENA302</name>
    <dbReference type="NCBI Taxonomy" id="1170768"/>
    <lineage>
        <taxon>Bacteria</taxon>
        <taxon>Bacillati</taxon>
        <taxon>Cyanobacteriota</taxon>
        <taxon>Cyanophyceae</taxon>
        <taxon>Nostocales</taxon>
        <taxon>Aphanizomenonaceae</taxon>
        <taxon>Cylindrospermopsis</taxon>
    </lineage>
</organism>
<accession>A0A9Q5QV49</accession>